<dbReference type="EMBL" id="SRMB01000005">
    <property type="protein sequence ID" value="TGE22838.1"/>
    <property type="molecule type" value="Genomic_DNA"/>
</dbReference>
<feature type="region of interest" description="Disordered" evidence="1">
    <location>
        <begin position="118"/>
        <end position="173"/>
    </location>
</feature>
<protein>
    <submittedName>
        <fullName evidence="3">Uncharacterized protein</fullName>
    </submittedName>
</protein>
<evidence type="ECO:0000256" key="1">
    <source>
        <dbReference type="SAM" id="MobiDB-lite"/>
    </source>
</evidence>
<dbReference type="RefSeq" id="WP_135397639.1">
    <property type="nucleotide sequence ID" value="NZ_SRMB01000005.1"/>
</dbReference>
<evidence type="ECO:0000313" key="4">
    <source>
        <dbReference type="Proteomes" id="UP000298471"/>
    </source>
</evidence>
<name>A0A4Z0PYJ6_9BACT</name>
<keyword evidence="2" id="KW-1133">Transmembrane helix</keyword>
<feature type="transmembrane region" description="Helical" evidence="2">
    <location>
        <begin position="12"/>
        <end position="37"/>
    </location>
</feature>
<keyword evidence="2" id="KW-0812">Transmembrane</keyword>
<reference evidence="3 4" key="1">
    <citation type="submission" date="2019-04" db="EMBL/GenBank/DDBJ databases">
        <authorList>
            <person name="Feng G."/>
            <person name="Zhang J."/>
            <person name="Zhu H."/>
        </authorList>
    </citation>
    <scope>NUCLEOTIDE SEQUENCE [LARGE SCALE GENOMIC DNA]</scope>
    <source>
        <strain evidence="3 4">9PBR-1</strain>
    </source>
</reference>
<dbReference type="AlphaFoldDB" id="A0A4Z0PYJ6"/>
<comment type="caution">
    <text evidence="3">The sequence shown here is derived from an EMBL/GenBank/DDBJ whole genome shotgun (WGS) entry which is preliminary data.</text>
</comment>
<sequence length="226" mass="23746">MMDSKPLAQFVRFLTWCSFGSLLLVLVTFIVGLALMLTSCTTSKPAAQMHEENALLHQTNTAVGEPVDSIVQKKCTIATENPALKRRLFGLLPPAQPRKFKNKGTIIYQVGEGNTAASANKPGTMATGAGATATDAQKTEGPVQVGQNNQATDNTKAGQRGGAAATGEGSSATATTTKASWLSAVLPWVVGILVIYSVLPFLPIPGAGWLLLLAIRRGRSREPETG</sequence>
<proteinExistence type="predicted"/>
<evidence type="ECO:0000313" key="3">
    <source>
        <dbReference type="EMBL" id="TGE22838.1"/>
    </source>
</evidence>
<feature type="compositionally biased region" description="Polar residues" evidence="1">
    <location>
        <begin position="145"/>
        <end position="157"/>
    </location>
</feature>
<feature type="transmembrane region" description="Helical" evidence="2">
    <location>
        <begin position="185"/>
        <end position="212"/>
    </location>
</feature>
<dbReference type="Proteomes" id="UP000298471">
    <property type="component" value="Unassembled WGS sequence"/>
</dbReference>
<keyword evidence="4" id="KW-1185">Reference proteome</keyword>
<feature type="compositionally biased region" description="Low complexity" evidence="1">
    <location>
        <begin position="123"/>
        <end position="134"/>
    </location>
</feature>
<accession>A0A4Z0PYJ6</accession>
<evidence type="ECO:0000256" key="2">
    <source>
        <dbReference type="SAM" id="Phobius"/>
    </source>
</evidence>
<organism evidence="3 4">
    <name type="scientific">Hymenobacter metallicola</name>
    <dbReference type="NCBI Taxonomy" id="2563114"/>
    <lineage>
        <taxon>Bacteria</taxon>
        <taxon>Pseudomonadati</taxon>
        <taxon>Bacteroidota</taxon>
        <taxon>Cytophagia</taxon>
        <taxon>Cytophagales</taxon>
        <taxon>Hymenobacteraceae</taxon>
        <taxon>Hymenobacter</taxon>
    </lineage>
</organism>
<dbReference type="OrthoDB" id="9980900at2"/>
<gene>
    <name evidence="3" type="ORF">E5K02_20955</name>
</gene>
<feature type="compositionally biased region" description="Low complexity" evidence="1">
    <location>
        <begin position="162"/>
        <end position="173"/>
    </location>
</feature>
<keyword evidence="2" id="KW-0472">Membrane</keyword>